<dbReference type="Gene3D" id="1.20.950.20">
    <property type="entry name" value="Transmembrane di-heme cytochromes, Chain C"/>
    <property type="match status" value="1"/>
</dbReference>
<reference evidence="9" key="1">
    <citation type="journal article" date="2019" name="Int. J. Syst. Evol. Microbiol.">
        <title>The Global Catalogue of Microorganisms (GCM) 10K type strain sequencing project: providing services to taxonomists for standard genome sequencing and annotation.</title>
        <authorList>
            <consortium name="The Broad Institute Genomics Platform"/>
            <consortium name="The Broad Institute Genome Sequencing Center for Infectious Disease"/>
            <person name="Wu L."/>
            <person name="Ma J."/>
        </authorList>
    </citation>
    <scope>NUCLEOTIDE SEQUENCE [LARGE SCALE GENOMIC DNA]</scope>
    <source>
        <strain evidence="9">JCM 19134</strain>
    </source>
</reference>
<keyword evidence="2" id="KW-1003">Cell membrane</keyword>
<dbReference type="AlphaFoldDB" id="A0AAV3U0V9"/>
<keyword evidence="4 6" id="KW-1133">Transmembrane helix</keyword>
<keyword evidence="9" id="KW-1185">Reference proteome</keyword>
<dbReference type="InterPro" id="IPR011577">
    <property type="entry name" value="Cyt_b561_bac/Ni-Hgenase"/>
</dbReference>
<comment type="caution">
    <text evidence="8">The sequence shown here is derived from an EMBL/GenBank/DDBJ whole genome shotgun (WGS) entry which is preliminary data.</text>
</comment>
<dbReference type="Proteomes" id="UP001409585">
    <property type="component" value="Unassembled WGS sequence"/>
</dbReference>
<evidence type="ECO:0000256" key="1">
    <source>
        <dbReference type="ARBA" id="ARBA00004651"/>
    </source>
</evidence>
<evidence type="ECO:0000259" key="7">
    <source>
        <dbReference type="Pfam" id="PF01292"/>
    </source>
</evidence>
<dbReference type="GO" id="GO:0020037">
    <property type="term" value="F:heme binding"/>
    <property type="evidence" value="ECO:0007669"/>
    <property type="project" value="TreeGrafter"/>
</dbReference>
<dbReference type="PANTHER" id="PTHR30485">
    <property type="entry name" value="NI/FE-HYDROGENASE 1 B-TYPE CYTOCHROME SUBUNIT"/>
    <property type="match status" value="1"/>
</dbReference>
<feature type="domain" description="Cytochrome b561 bacterial/Ni-hydrogenase" evidence="7">
    <location>
        <begin position="41"/>
        <end position="214"/>
    </location>
</feature>
<feature type="transmembrane region" description="Helical" evidence="6">
    <location>
        <begin position="181"/>
        <end position="202"/>
    </location>
</feature>
<dbReference type="PANTHER" id="PTHR30485:SF2">
    <property type="entry name" value="BLL0597 PROTEIN"/>
    <property type="match status" value="1"/>
</dbReference>
<feature type="transmembrane region" description="Helical" evidence="6">
    <location>
        <begin position="234"/>
        <end position="251"/>
    </location>
</feature>
<dbReference type="GO" id="GO:0005886">
    <property type="term" value="C:plasma membrane"/>
    <property type="evidence" value="ECO:0007669"/>
    <property type="project" value="UniProtKB-SubCell"/>
</dbReference>
<keyword evidence="5 6" id="KW-0472">Membrane</keyword>
<organism evidence="8 9">
    <name type="scientific">Halioxenophilus aromaticivorans</name>
    <dbReference type="NCBI Taxonomy" id="1306992"/>
    <lineage>
        <taxon>Bacteria</taxon>
        <taxon>Pseudomonadati</taxon>
        <taxon>Pseudomonadota</taxon>
        <taxon>Gammaproteobacteria</taxon>
        <taxon>Alteromonadales</taxon>
        <taxon>Alteromonadaceae</taxon>
        <taxon>Halioxenophilus</taxon>
    </lineage>
</organism>
<evidence type="ECO:0000256" key="5">
    <source>
        <dbReference type="ARBA" id="ARBA00023136"/>
    </source>
</evidence>
<accession>A0AAV3U0V9</accession>
<evidence type="ECO:0000256" key="3">
    <source>
        <dbReference type="ARBA" id="ARBA00022692"/>
    </source>
</evidence>
<feature type="transmembrane region" description="Helical" evidence="6">
    <location>
        <begin position="134"/>
        <end position="153"/>
    </location>
</feature>
<evidence type="ECO:0000313" key="8">
    <source>
        <dbReference type="EMBL" id="GAA4939366.1"/>
    </source>
</evidence>
<dbReference type="EMBL" id="BAABLX010000009">
    <property type="protein sequence ID" value="GAA4939366.1"/>
    <property type="molecule type" value="Genomic_DNA"/>
</dbReference>
<keyword evidence="3 6" id="KW-0812">Transmembrane</keyword>
<gene>
    <name evidence="8" type="ORF">GCM10025791_16970</name>
</gene>
<dbReference type="Pfam" id="PF01292">
    <property type="entry name" value="Ni_hydr_CYTB"/>
    <property type="match status" value="1"/>
</dbReference>
<evidence type="ECO:0000256" key="6">
    <source>
        <dbReference type="SAM" id="Phobius"/>
    </source>
</evidence>
<dbReference type="GO" id="GO:0022904">
    <property type="term" value="P:respiratory electron transport chain"/>
    <property type="evidence" value="ECO:0007669"/>
    <property type="project" value="InterPro"/>
</dbReference>
<dbReference type="InterPro" id="IPR051542">
    <property type="entry name" value="Hydrogenase_cytochrome"/>
</dbReference>
<dbReference type="GO" id="GO:0009055">
    <property type="term" value="F:electron transfer activity"/>
    <property type="evidence" value="ECO:0007669"/>
    <property type="project" value="InterPro"/>
</dbReference>
<evidence type="ECO:0000256" key="2">
    <source>
        <dbReference type="ARBA" id="ARBA00022475"/>
    </source>
</evidence>
<sequence>MINTQANATALNTLRKSLRLSICLELLKYIMEITPSKIKAWDLPTRVWHWSIVALIAFLWFSAEIADDLMDWHMMAGRTLLGLLLYRIVWGVMGSETARFSRFVRSPLAALTELKGLAGGQHTRYIGHNPAGGWFVLVLIALMALQAISGLFVSDGYFYEGPWASSVSGDVQDTMMDIHELGINLIIAAVVIHVLAIVVHSLRGDHLVGAMITGNKKVSTTTADGTPTQWRSPWLALAVAAACVGVLWFVTA</sequence>
<comment type="subcellular location">
    <subcellularLocation>
        <location evidence="1">Cell membrane</location>
        <topology evidence="1">Multi-pass membrane protein</topology>
    </subcellularLocation>
</comment>
<feature type="transmembrane region" description="Helical" evidence="6">
    <location>
        <begin position="47"/>
        <end position="63"/>
    </location>
</feature>
<dbReference type="InterPro" id="IPR016174">
    <property type="entry name" value="Di-haem_cyt_TM"/>
</dbReference>
<dbReference type="SUPFAM" id="SSF81342">
    <property type="entry name" value="Transmembrane di-heme cytochromes"/>
    <property type="match status" value="1"/>
</dbReference>
<name>A0AAV3U0V9_9ALTE</name>
<protein>
    <submittedName>
        <fullName evidence="8">Cytochrome b/b6 domain-containing protein</fullName>
    </submittedName>
</protein>
<proteinExistence type="predicted"/>
<evidence type="ECO:0000256" key="4">
    <source>
        <dbReference type="ARBA" id="ARBA00022989"/>
    </source>
</evidence>
<evidence type="ECO:0000313" key="9">
    <source>
        <dbReference type="Proteomes" id="UP001409585"/>
    </source>
</evidence>
<dbReference type="RefSeq" id="WP_345420075.1">
    <property type="nucleotide sequence ID" value="NZ_AP031496.1"/>
</dbReference>
<feature type="transmembrane region" description="Helical" evidence="6">
    <location>
        <begin position="75"/>
        <end position="93"/>
    </location>
</feature>